<evidence type="ECO:0000313" key="9">
    <source>
        <dbReference type="Proteomes" id="UP000179467"/>
    </source>
</evidence>
<feature type="domain" description="UreE urease accessory N-terminal" evidence="7">
    <location>
        <begin position="3"/>
        <end position="68"/>
    </location>
</feature>
<evidence type="ECO:0000256" key="6">
    <source>
        <dbReference type="SAM" id="MobiDB-lite"/>
    </source>
</evidence>
<dbReference type="SUPFAM" id="SSF69737">
    <property type="entry name" value="Urease metallochaperone UreE, C-terminal domain"/>
    <property type="match status" value="1"/>
</dbReference>
<dbReference type="Gene3D" id="3.30.70.790">
    <property type="entry name" value="UreE, C-terminal domain"/>
    <property type="match status" value="1"/>
</dbReference>
<dbReference type="SUPFAM" id="SSF69287">
    <property type="entry name" value="Urease metallochaperone UreE, N-terminal domain"/>
    <property type="match status" value="1"/>
</dbReference>
<dbReference type="Gene3D" id="2.60.260.20">
    <property type="entry name" value="Urease metallochaperone UreE, N-terminal domain"/>
    <property type="match status" value="1"/>
</dbReference>
<dbReference type="InterPro" id="IPR007864">
    <property type="entry name" value="UreE_C_dom"/>
</dbReference>
<sequence length="176" mass="19202">MQTAERIIARGEWDPASASDHIALDHDERHRRRFRYVAKGGTAFLLNLPRAAVIGHGDAIALADGRLIAVTAAPEPLMAVRAGPGIGLVRLAWHIGNRHLPAEIQADRILLREDHVIRHMLEGLGASVDAVHAPFTPEQGAYASGGHGHDHHHGDGHHHDHAAPPGRERHHHHHAH</sequence>
<dbReference type="AlphaFoldDB" id="A0A1S1HHS9"/>
<dbReference type="GO" id="GO:0065003">
    <property type="term" value="P:protein-containing complex assembly"/>
    <property type="evidence" value="ECO:0007669"/>
    <property type="project" value="InterPro"/>
</dbReference>
<keyword evidence="4 5" id="KW-0143">Chaperone</keyword>
<evidence type="ECO:0000256" key="5">
    <source>
        <dbReference type="HAMAP-Rule" id="MF_00822"/>
    </source>
</evidence>
<dbReference type="SMART" id="SM00988">
    <property type="entry name" value="UreE_N"/>
    <property type="match status" value="1"/>
</dbReference>
<protein>
    <recommendedName>
        <fullName evidence="5">Urease accessory protein UreE</fullName>
    </recommendedName>
</protein>
<dbReference type="OrthoDB" id="9802215at2"/>
<feature type="region of interest" description="Disordered" evidence="6">
    <location>
        <begin position="137"/>
        <end position="176"/>
    </location>
</feature>
<dbReference type="InterPro" id="IPR004029">
    <property type="entry name" value="UreE_N"/>
</dbReference>
<dbReference type="PIRSF" id="PIRSF036402">
    <property type="entry name" value="Ureas_acces_UreE"/>
    <property type="match status" value="1"/>
</dbReference>
<dbReference type="GO" id="GO:0005737">
    <property type="term" value="C:cytoplasm"/>
    <property type="evidence" value="ECO:0007669"/>
    <property type="project" value="UniProtKB-SubCell"/>
</dbReference>
<comment type="function">
    <text evidence="5">Involved in urease metallocenter assembly. Binds nickel. Probably functions as a nickel donor during metallocenter assembly.</text>
</comment>
<gene>
    <name evidence="8" type="primary">ureE1</name>
    <name evidence="5" type="synonym">ureE</name>
    <name evidence="8" type="ORF">BHE75_03860</name>
</gene>
<evidence type="ECO:0000313" key="8">
    <source>
        <dbReference type="EMBL" id="OHT21849.1"/>
    </source>
</evidence>
<dbReference type="InterPro" id="IPR036118">
    <property type="entry name" value="UreE_N_sf"/>
</dbReference>
<keyword evidence="3 5" id="KW-0533">Nickel</keyword>
<evidence type="ECO:0000256" key="4">
    <source>
        <dbReference type="ARBA" id="ARBA00023186"/>
    </source>
</evidence>
<evidence type="ECO:0000256" key="2">
    <source>
        <dbReference type="ARBA" id="ARBA00022490"/>
    </source>
</evidence>
<keyword evidence="9" id="KW-1185">Reference proteome</keyword>
<organism evidence="8 9">
    <name type="scientific">Edaphosphingomonas haloaromaticamans</name>
    <dbReference type="NCBI Taxonomy" id="653954"/>
    <lineage>
        <taxon>Bacteria</taxon>
        <taxon>Pseudomonadati</taxon>
        <taxon>Pseudomonadota</taxon>
        <taxon>Alphaproteobacteria</taxon>
        <taxon>Sphingomonadales</taxon>
        <taxon>Rhizorhabdaceae</taxon>
        <taxon>Edaphosphingomonas</taxon>
    </lineage>
</organism>
<dbReference type="HAMAP" id="MF_00822">
    <property type="entry name" value="UreE"/>
    <property type="match status" value="1"/>
</dbReference>
<reference evidence="8 9" key="1">
    <citation type="submission" date="2016-09" db="EMBL/GenBank/DDBJ databases">
        <title>Metabolic pathway, cell adaptation mechanisms and a novel monoxygenase revealed through proteogenomic-transcription analysis of a Sphingomonas haloaromaticamans strain degrading the fungicide ortho-phenylphenol.</title>
        <authorList>
            <person name="Perruchon C."/>
            <person name="Papadopoulou E.S."/>
            <person name="Rousidou C."/>
            <person name="Vasileiadis S."/>
            <person name="Tanou G."/>
            <person name="Amoutzias G."/>
            <person name="Molassiotis A."/>
            <person name="Karpouzas D.G."/>
        </authorList>
    </citation>
    <scope>NUCLEOTIDE SEQUENCE [LARGE SCALE GENOMIC DNA]</scope>
    <source>
        <strain evidence="8 9">P3</strain>
    </source>
</reference>
<dbReference type="Pfam" id="PF05194">
    <property type="entry name" value="UreE_C"/>
    <property type="match status" value="1"/>
</dbReference>
<dbReference type="GO" id="GO:0019627">
    <property type="term" value="P:urea metabolic process"/>
    <property type="evidence" value="ECO:0007669"/>
    <property type="project" value="InterPro"/>
</dbReference>
<comment type="similarity">
    <text evidence="5">Belongs to the UreE family.</text>
</comment>
<accession>A0A1S1HHS9</accession>
<dbReference type="CDD" id="cd00571">
    <property type="entry name" value="UreE"/>
    <property type="match status" value="1"/>
</dbReference>
<evidence type="ECO:0000256" key="3">
    <source>
        <dbReference type="ARBA" id="ARBA00022596"/>
    </source>
</evidence>
<keyword evidence="2 5" id="KW-0963">Cytoplasm</keyword>
<dbReference type="Proteomes" id="UP000179467">
    <property type="component" value="Unassembled WGS sequence"/>
</dbReference>
<evidence type="ECO:0000256" key="1">
    <source>
        <dbReference type="ARBA" id="ARBA00004496"/>
    </source>
</evidence>
<proteinExistence type="inferred from homology"/>
<comment type="subcellular location">
    <subcellularLocation>
        <location evidence="1 5">Cytoplasm</location>
    </subcellularLocation>
</comment>
<dbReference type="GO" id="GO:0016151">
    <property type="term" value="F:nickel cation binding"/>
    <property type="evidence" value="ECO:0007669"/>
    <property type="project" value="UniProtKB-UniRule"/>
</dbReference>
<dbReference type="GO" id="GO:0051082">
    <property type="term" value="F:unfolded protein binding"/>
    <property type="evidence" value="ECO:0007669"/>
    <property type="project" value="UniProtKB-UniRule"/>
</dbReference>
<evidence type="ECO:0000259" key="7">
    <source>
        <dbReference type="SMART" id="SM00988"/>
    </source>
</evidence>
<dbReference type="GO" id="GO:0006457">
    <property type="term" value="P:protein folding"/>
    <property type="evidence" value="ECO:0007669"/>
    <property type="project" value="InterPro"/>
</dbReference>
<dbReference type="InterPro" id="IPR012406">
    <property type="entry name" value="UreE"/>
</dbReference>
<name>A0A1S1HHS9_9SPHN</name>
<comment type="caution">
    <text evidence="8">The sequence shown here is derived from an EMBL/GenBank/DDBJ whole genome shotgun (WGS) entry which is preliminary data.</text>
</comment>
<dbReference type="Pfam" id="PF02814">
    <property type="entry name" value="UreE_N"/>
    <property type="match status" value="1"/>
</dbReference>
<dbReference type="EMBL" id="MIPT01000001">
    <property type="protein sequence ID" value="OHT21849.1"/>
    <property type="molecule type" value="Genomic_DNA"/>
</dbReference>
<dbReference type="NCBIfam" id="NF009751">
    <property type="entry name" value="PRK13261.1-1"/>
    <property type="match status" value="1"/>
</dbReference>
<dbReference type="RefSeq" id="WP_070934816.1">
    <property type="nucleotide sequence ID" value="NZ_MIPT01000001.1"/>
</dbReference>